<dbReference type="Proteomes" id="UP000838412">
    <property type="component" value="Chromosome 3"/>
</dbReference>
<organism evidence="1 2">
    <name type="scientific">Branchiostoma lanceolatum</name>
    <name type="common">Common lancelet</name>
    <name type="synonym">Amphioxus lanceolatum</name>
    <dbReference type="NCBI Taxonomy" id="7740"/>
    <lineage>
        <taxon>Eukaryota</taxon>
        <taxon>Metazoa</taxon>
        <taxon>Chordata</taxon>
        <taxon>Cephalochordata</taxon>
        <taxon>Leptocardii</taxon>
        <taxon>Amphioxiformes</taxon>
        <taxon>Branchiostomatidae</taxon>
        <taxon>Branchiostoma</taxon>
    </lineage>
</organism>
<gene>
    <name evidence="1" type="primary">Hypp2192</name>
    <name evidence="1" type="ORF">BLAG_LOCUS16557</name>
</gene>
<evidence type="ECO:0000313" key="1">
    <source>
        <dbReference type="EMBL" id="CAH1259187.1"/>
    </source>
</evidence>
<proteinExistence type="predicted"/>
<reference evidence="1" key="1">
    <citation type="submission" date="2022-01" db="EMBL/GenBank/DDBJ databases">
        <authorList>
            <person name="Braso-Vives M."/>
        </authorList>
    </citation>
    <scope>NUCLEOTIDE SEQUENCE</scope>
</reference>
<evidence type="ECO:0000313" key="2">
    <source>
        <dbReference type="Proteomes" id="UP000838412"/>
    </source>
</evidence>
<keyword evidence="2" id="KW-1185">Reference proteome</keyword>
<accession>A0A8J9ZRS2</accession>
<sequence length="66" mass="7179">MAIQKLKPGRAAGANGIIPELLLHSGPTVAGQLQQLFAAIWRNETDWLLGVILPFWKKGPKDVCSN</sequence>
<dbReference type="AlphaFoldDB" id="A0A8J9ZRS2"/>
<name>A0A8J9ZRS2_BRALA</name>
<dbReference type="EMBL" id="OV696688">
    <property type="protein sequence ID" value="CAH1259187.1"/>
    <property type="molecule type" value="Genomic_DNA"/>
</dbReference>
<dbReference type="OrthoDB" id="6247999at2759"/>
<protein>
    <submittedName>
        <fullName evidence="1">Hypp2192 protein</fullName>
    </submittedName>
</protein>